<dbReference type="OrthoDB" id="3353677at2"/>
<evidence type="ECO:0000313" key="1">
    <source>
        <dbReference type="EMBL" id="PRY18638.1"/>
    </source>
</evidence>
<keyword evidence="2" id="KW-1185">Reference proteome</keyword>
<dbReference type="EMBL" id="PVZG01000047">
    <property type="protein sequence ID" value="PRY18638.1"/>
    <property type="molecule type" value="Genomic_DNA"/>
</dbReference>
<dbReference type="Proteomes" id="UP000239209">
    <property type="component" value="Unassembled WGS sequence"/>
</dbReference>
<evidence type="ECO:0000313" key="2">
    <source>
        <dbReference type="Proteomes" id="UP000239209"/>
    </source>
</evidence>
<organism evidence="1 2">
    <name type="scientific">Pseudosporangium ferrugineum</name>
    <dbReference type="NCBI Taxonomy" id="439699"/>
    <lineage>
        <taxon>Bacteria</taxon>
        <taxon>Bacillati</taxon>
        <taxon>Actinomycetota</taxon>
        <taxon>Actinomycetes</taxon>
        <taxon>Micromonosporales</taxon>
        <taxon>Micromonosporaceae</taxon>
        <taxon>Pseudosporangium</taxon>
    </lineage>
</organism>
<comment type="caution">
    <text evidence="1">The sequence shown here is derived from an EMBL/GenBank/DDBJ whole genome shotgun (WGS) entry which is preliminary data.</text>
</comment>
<accession>A0A2T0RBU4</accession>
<name>A0A2T0RBU4_9ACTN</name>
<gene>
    <name evidence="1" type="ORF">CLV70_14714</name>
</gene>
<protein>
    <submittedName>
        <fullName evidence="1">Uncharacterized protein</fullName>
    </submittedName>
</protein>
<dbReference type="RefSeq" id="WP_106131441.1">
    <property type="nucleotide sequence ID" value="NZ_PVZG01000047.1"/>
</dbReference>
<reference evidence="1 2" key="1">
    <citation type="submission" date="2018-03" db="EMBL/GenBank/DDBJ databases">
        <title>Genomic Encyclopedia of Archaeal and Bacterial Type Strains, Phase II (KMG-II): from individual species to whole genera.</title>
        <authorList>
            <person name="Goeker M."/>
        </authorList>
    </citation>
    <scope>NUCLEOTIDE SEQUENCE [LARGE SCALE GENOMIC DNA]</scope>
    <source>
        <strain evidence="1 2">DSM 45348</strain>
    </source>
</reference>
<proteinExistence type="predicted"/>
<sequence length="609" mass="66447">MNTGRAAALPQPGYTEPQRLVITSTEVRVEAFPEDGSAPRDIDLSALPVARPMQEWLASAVAAATGPSGTLRTPASHHNVKSMLMRFTRHLASFSRPPQRPDQLRRAHIDGFVLAGGRALHRDLGGLRSLLRQAQPPPPDEFWARLSTASTPKISGRLSSYSEAEFRRIMSRCKRELRAAATRIRHAGAHLADWRDGHISLADRDAWEYGSLLDHLDRCGDVPRSANGTPQRSVHRHGGTEALTAALYLTYDEMVAATVLLICLTGQNLSTLEAATIEHLRPDGHTEGTASALVDLVKPRRGSRSAHMSVVWSQTAPDGSRSSDQLDTPFGVFTLLTELGHAGRTRLGTNRLLVFYTHRGGPRGRGLRAGLPHSAIWLWSRTGANLLCDPVPGADEPAAPLHLDARRFRLTFLELYQRPVAQTERTLANQYLARNRGNIAEYQRLVATVLDQQVAAARAIRPMPVLTTTDMVKAATDPAAHDLAAETVADLVTGRLDTVLAGCIDNRNGPYNAAGQPCTASFLLCLSCPCARATPAHLPAQVLVHDELQARRSRMTPLDWAQRYGTAATQLADLLNQHGPGAVDDARAGATEAQHDLVNRFLRRELDWS</sequence>
<dbReference type="AlphaFoldDB" id="A0A2T0RBU4"/>